<dbReference type="SUPFAM" id="SSF142984">
    <property type="entry name" value="Nqo1 middle domain-like"/>
    <property type="match status" value="1"/>
</dbReference>
<dbReference type="PANTHER" id="PTHR43578">
    <property type="entry name" value="NADH-QUINONE OXIDOREDUCTASE SUBUNIT F"/>
    <property type="match status" value="1"/>
</dbReference>
<keyword evidence="11" id="KW-0560">Oxidoreductase</keyword>
<keyword evidence="5" id="KW-0479">Metal-binding</keyword>
<gene>
    <name evidence="11" type="primary">hoxF</name>
    <name evidence="11" type="ORF">OPDIPICF_02348</name>
</gene>
<comment type="cofactor">
    <cofactor evidence="1">
        <name>FMN</name>
        <dbReference type="ChEBI" id="CHEBI:58210"/>
    </cofactor>
</comment>
<reference evidence="11 12" key="1">
    <citation type="submission" date="2019-11" db="EMBL/GenBank/DDBJ databases">
        <authorList>
            <person name="Holert J."/>
        </authorList>
    </citation>
    <scope>NUCLEOTIDE SEQUENCE [LARGE SCALE GENOMIC DNA]</scope>
    <source>
        <strain evidence="11">SB11_3</strain>
    </source>
</reference>
<evidence type="ECO:0000256" key="5">
    <source>
        <dbReference type="ARBA" id="ARBA00022723"/>
    </source>
</evidence>
<dbReference type="InterPro" id="IPR019575">
    <property type="entry name" value="Nuop51_4Fe4S-bd"/>
</dbReference>
<dbReference type="InterPro" id="IPR036249">
    <property type="entry name" value="Thioredoxin-like_sf"/>
</dbReference>
<evidence type="ECO:0000256" key="6">
    <source>
        <dbReference type="ARBA" id="ARBA00023004"/>
    </source>
</evidence>
<keyword evidence="4" id="KW-0004">4Fe-4S</keyword>
<evidence type="ECO:0000256" key="7">
    <source>
        <dbReference type="ARBA" id="ARBA00023014"/>
    </source>
</evidence>
<evidence type="ECO:0000256" key="2">
    <source>
        <dbReference type="ARBA" id="ARBA00007523"/>
    </source>
</evidence>
<proteinExistence type="inferred from homology"/>
<evidence type="ECO:0000256" key="1">
    <source>
        <dbReference type="ARBA" id="ARBA00001917"/>
    </source>
</evidence>
<dbReference type="Gene3D" id="1.10.10.1590">
    <property type="entry name" value="NADH-quinone oxidoreductase subunit E"/>
    <property type="match status" value="1"/>
</dbReference>
<evidence type="ECO:0000256" key="3">
    <source>
        <dbReference type="ARBA" id="ARBA00019901"/>
    </source>
</evidence>
<dbReference type="SUPFAM" id="SSF52833">
    <property type="entry name" value="Thioredoxin-like"/>
    <property type="match status" value="1"/>
</dbReference>
<dbReference type="Gene3D" id="3.10.20.600">
    <property type="match status" value="1"/>
</dbReference>
<evidence type="ECO:0000256" key="4">
    <source>
        <dbReference type="ARBA" id="ARBA00022485"/>
    </source>
</evidence>
<dbReference type="InterPro" id="IPR037225">
    <property type="entry name" value="Nuo51_FMN-bd_sf"/>
</dbReference>
<dbReference type="AlphaFoldDB" id="A0A5S9QNN7"/>
<dbReference type="GO" id="GO:0003677">
    <property type="term" value="F:DNA binding"/>
    <property type="evidence" value="ECO:0007669"/>
    <property type="project" value="UniProtKB-KW"/>
</dbReference>
<dbReference type="Gene3D" id="3.40.30.10">
    <property type="entry name" value="Glutaredoxin"/>
    <property type="match status" value="1"/>
</dbReference>
<keyword evidence="6" id="KW-0408">Iron</keyword>
<evidence type="ECO:0000259" key="10">
    <source>
        <dbReference type="SMART" id="SM00928"/>
    </source>
</evidence>
<dbReference type="GO" id="GO:0010181">
    <property type="term" value="F:FMN binding"/>
    <property type="evidence" value="ECO:0007669"/>
    <property type="project" value="InterPro"/>
</dbReference>
<dbReference type="GO" id="GO:0016491">
    <property type="term" value="F:oxidoreductase activity"/>
    <property type="evidence" value="ECO:0007669"/>
    <property type="project" value="UniProtKB-KW"/>
</dbReference>
<sequence>MFTEKIGPYSYDPEVPETIDWLSEPSTIDPQLMLQHLVDLNQRFGYVPEHFQQLLANKTGLTKTEIRGVIDFFHLIDAEPTAQWVVHASTNITDIMLGQQHNIEVLNNFAARNPGLIAVKQTSCTGLCDVGPALLINGFAVPSVSPQRLDEILAAIESNQPMNTWPTEWFSINTEIYIKGALLNHQIEPGHVLQTITPSSRQDFMTRLEQSELKGRGGAGFPTAIKWKACMQANDQNKVIVCNADEGEPGTFKDRVLLDQFLDNVLEGMAICARVIGAKQGYIYLRKEYLFMLDQMQAHIERRLQEGSLTTFIDDQLAQFPITIHIGAGAYICGEESAMLDSMEGKRGIPRIKPPLPVDHGLMGKPTVVNNVETFCNVTLLADKGLSAFIKTDENVSTGSKLHSISGDCTRPGIYEFPLGTPVSEILDTCGASDASLVQIGGAAGYMIDRDQFDIAIDYTRLHSAGAIMVFNESRKADEILTNFAHFFAEESCGFCTPCRGGTHMFEHYAHALNRGDLRGSDIQHALGACDLMMAASHCGLGKTAGSSMKQILSDHVLPTFVPAEIIAHD</sequence>
<evidence type="ECO:0000256" key="8">
    <source>
        <dbReference type="ARBA" id="ARBA00031578"/>
    </source>
</evidence>
<dbReference type="SUPFAM" id="SSF142019">
    <property type="entry name" value="Nqo1 FMN-binding domain-like"/>
    <property type="match status" value="1"/>
</dbReference>
<dbReference type="Pfam" id="PF10589">
    <property type="entry name" value="NADH_4Fe-4S"/>
    <property type="match status" value="1"/>
</dbReference>
<protein>
    <recommendedName>
        <fullName evidence="3">NADH-quinone oxidoreductase subunit F</fullName>
    </recommendedName>
    <alternativeName>
        <fullName evidence="8">NADH dehydrogenase I subunit F</fullName>
    </alternativeName>
    <alternativeName>
        <fullName evidence="9">NDH-1 subunit F</fullName>
    </alternativeName>
</protein>
<dbReference type="OrthoDB" id="9805533at2"/>
<dbReference type="SMART" id="SM00928">
    <property type="entry name" value="NADH_4Fe-4S"/>
    <property type="match status" value="1"/>
</dbReference>
<dbReference type="GO" id="GO:0051539">
    <property type="term" value="F:4 iron, 4 sulfur cluster binding"/>
    <property type="evidence" value="ECO:0007669"/>
    <property type="project" value="UniProtKB-KW"/>
</dbReference>
<dbReference type="GO" id="GO:0008137">
    <property type="term" value="F:NADH dehydrogenase (ubiquinone) activity"/>
    <property type="evidence" value="ECO:0007669"/>
    <property type="project" value="InterPro"/>
</dbReference>
<keyword evidence="11" id="KW-0371">Homeobox</keyword>
<comment type="similarity">
    <text evidence="2">Belongs to the complex I 51 kDa subunit family.</text>
</comment>
<dbReference type="PROSITE" id="PS00645">
    <property type="entry name" value="COMPLEX1_51K_2"/>
    <property type="match status" value="1"/>
</dbReference>
<accession>A0A5S9QNN7</accession>
<evidence type="ECO:0000256" key="9">
    <source>
        <dbReference type="ARBA" id="ARBA00032787"/>
    </source>
</evidence>
<dbReference type="SUPFAM" id="SSF140490">
    <property type="entry name" value="Nqo1C-terminal domain-like"/>
    <property type="match status" value="1"/>
</dbReference>
<evidence type="ECO:0000313" key="12">
    <source>
        <dbReference type="Proteomes" id="UP000441399"/>
    </source>
</evidence>
<keyword evidence="7" id="KW-0411">Iron-sulfur</keyword>
<dbReference type="GO" id="GO:0046872">
    <property type="term" value="F:metal ion binding"/>
    <property type="evidence" value="ECO:0007669"/>
    <property type="project" value="UniProtKB-KW"/>
</dbReference>
<dbReference type="EMBL" id="CACSIO010000034">
    <property type="protein sequence ID" value="CAA0120003.1"/>
    <property type="molecule type" value="Genomic_DNA"/>
</dbReference>
<dbReference type="InterPro" id="IPR041921">
    <property type="entry name" value="NuoE_N"/>
</dbReference>
<dbReference type="Pfam" id="PF01257">
    <property type="entry name" value="2Fe-2S_thioredx"/>
    <property type="match status" value="1"/>
</dbReference>
<name>A0A5S9QNN7_9GAMM</name>
<dbReference type="PROSITE" id="PS00644">
    <property type="entry name" value="COMPLEX1_51K_1"/>
    <property type="match status" value="1"/>
</dbReference>
<dbReference type="InterPro" id="IPR001949">
    <property type="entry name" value="NADH-UbQ_OxRdtase_51kDa_CS"/>
</dbReference>
<evidence type="ECO:0000313" key="11">
    <source>
        <dbReference type="EMBL" id="CAA0120003.1"/>
    </source>
</evidence>
<dbReference type="InterPro" id="IPR011538">
    <property type="entry name" value="Nuo51_FMN-bd"/>
</dbReference>
<feature type="domain" description="NADH-ubiquinone oxidoreductase 51kDa subunit iron-sulphur binding" evidence="10">
    <location>
        <begin position="478"/>
        <end position="523"/>
    </location>
</feature>
<dbReference type="Gene3D" id="3.40.50.11540">
    <property type="entry name" value="NADH-ubiquinone oxidoreductase 51kDa subunit"/>
    <property type="match status" value="1"/>
</dbReference>
<dbReference type="Pfam" id="PF01512">
    <property type="entry name" value="Complex1_51K"/>
    <property type="match status" value="1"/>
</dbReference>
<dbReference type="Proteomes" id="UP000441399">
    <property type="component" value="Unassembled WGS sequence"/>
</dbReference>
<dbReference type="PANTHER" id="PTHR43578:SF3">
    <property type="entry name" value="NADH-QUINONE OXIDOREDUCTASE SUBUNIT F"/>
    <property type="match status" value="1"/>
</dbReference>
<keyword evidence="12" id="KW-1185">Reference proteome</keyword>
<dbReference type="InterPro" id="IPR037207">
    <property type="entry name" value="Nuop51_4Fe4S-bd_sf"/>
</dbReference>
<organism evidence="11 12">
    <name type="scientific">BD1-7 clade bacterium</name>
    <dbReference type="NCBI Taxonomy" id="2029982"/>
    <lineage>
        <taxon>Bacteria</taxon>
        <taxon>Pseudomonadati</taxon>
        <taxon>Pseudomonadota</taxon>
        <taxon>Gammaproteobacteria</taxon>
        <taxon>Cellvibrionales</taxon>
        <taxon>Spongiibacteraceae</taxon>
        <taxon>BD1-7 clade</taxon>
    </lineage>
</organism>
<dbReference type="Gene3D" id="1.20.1440.230">
    <property type="entry name" value="NADH-ubiquinone oxidoreductase 51kDa subunit, iron-sulphur binding domain"/>
    <property type="match status" value="1"/>
</dbReference>